<protein>
    <submittedName>
        <fullName evidence="1">Uncharacterized protein</fullName>
    </submittedName>
</protein>
<evidence type="ECO:0000313" key="1">
    <source>
        <dbReference type="EMBL" id="KEQ16520.1"/>
    </source>
</evidence>
<name>A0A081NDJ7_9GAMM</name>
<proteinExistence type="predicted"/>
<dbReference type="STRING" id="1137799.GZ78_21975"/>
<gene>
    <name evidence="1" type="ORF">GZ78_21975</name>
</gene>
<dbReference type="Proteomes" id="UP000028073">
    <property type="component" value="Unassembled WGS sequence"/>
</dbReference>
<keyword evidence="2" id="KW-1185">Reference proteome</keyword>
<dbReference type="RefSeq" id="WP_034840135.1">
    <property type="nucleotide sequence ID" value="NZ_JOKH01000005.1"/>
</dbReference>
<accession>A0A081NDJ7</accession>
<dbReference type="AlphaFoldDB" id="A0A081NDJ7"/>
<comment type="caution">
    <text evidence="1">The sequence shown here is derived from an EMBL/GenBank/DDBJ whole genome shotgun (WGS) entry which is preliminary data.</text>
</comment>
<sequence length="150" mass="16593">MSSAHFSRRSFTSLCLLSVGLIGTAPCLWASPSIVGTAPYAFIKACTKVFGLSAEDQSRIDFPFIRSTALEELGQTDVLNFEKGIISDNSLNTLTSLIMLGQFNKSDQLDPDEWMHARVNALIWKNMKCSPRGIPKGTQWWIVPESDNHG</sequence>
<reference evidence="1 2" key="1">
    <citation type="submission" date="2014-06" db="EMBL/GenBank/DDBJ databases">
        <title>Whole Genome Sequences of Three Symbiotic Endozoicomonas Bacteria.</title>
        <authorList>
            <person name="Neave M.J."/>
            <person name="Apprill A."/>
            <person name="Voolstra C.R."/>
        </authorList>
    </citation>
    <scope>NUCLEOTIDE SEQUENCE [LARGE SCALE GENOMIC DNA]</scope>
    <source>
        <strain evidence="1 2">DSM 25634</strain>
    </source>
</reference>
<organism evidence="1 2">
    <name type="scientific">Endozoicomonas numazuensis</name>
    <dbReference type="NCBI Taxonomy" id="1137799"/>
    <lineage>
        <taxon>Bacteria</taxon>
        <taxon>Pseudomonadati</taxon>
        <taxon>Pseudomonadota</taxon>
        <taxon>Gammaproteobacteria</taxon>
        <taxon>Oceanospirillales</taxon>
        <taxon>Endozoicomonadaceae</taxon>
        <taxon>Endozoicomonas</taxon>
    </lineage>
</organism>
<evidence type="ECO:0000313" key="2">
    <source>
        <dbReference type="Proteomes" id="UP000028073"/>
    </source>
</evidence>
<dbReference type="EMBL" id="JOKH01000005">
    <property type="protein sequence ID" value="KEQ16520.1"/>
    <property type="molecule type" value="Genomic_DNA"/>
</dbReference>